<name>A0A9X9Q134_GULGU</name>
<reference evidence="1 2" key="1">
    <citation type="submission" date="2018-10" db="EMBL/GenBank/DDBJ databases">
        <authorList>
            <person name="Ekblom R."/>
            <person name="Jareborg N."/>
        </authorList>
    </citation>
    <scope>NUCLEOTIDE SEQUENCE [LARGE SCALE GENOMIC DNA]</scope>
    <source>
        <tissue evidence="1">Muscle</tissue>
    </source>
</reference>
<sequence length="58" mass="7141">MNRVPSFEFQGSERQRSHMRIFMKFTLGMNQVCFPNKESEHRVLWPWYESTDFGWLQL</sequence>
<accession>A0A9X9Q134</accession>
<gene>
    <name evidence="1" type="ORF">BN2614_LOCUS5</name>
</gene>
<feature type="non-terminal residue" evidence="1">
    <location>
        <position position="58"/>
    </location>
</feature>
<dbReference type="AlphaFoldDB" id="A0A9X9Q134"/>
<keyword evidence="2" id="KW-1185">Reference proteome</keyword>
<organism evidence="1 2">
    <name type="scientific">Gulo gulo</name>
    <name type="common">Wolverine</name>
    <name type="synonym">Gluton</name>
    <dbReference type="NCBI Taxonomy" id="48420"/>
    <lineage>
        <taxon>Eukaryota</taxon>
        <taxon>Metazoa</taxon>
        <taxon>Chordata</taxon>
        <taxon>Craniata</taxon>
        <taxon>Vertebrata</taxon>
        <taxon>Euteleostomi</taxon>
        <taxon>Mammalia</taxon>
        <taxon>Eutheria</taxon>
        <taxon>Laurasiatheria</taxon>
        <taxon>Carnivora</taxon>
        <taxon>Caniformia</taxon>
        <taxon>Musteloidea</taxon>
        <taxon>Mustelidae</taxon>
        <taxon>Guloninae</taxon>
        <taxon>Gulo</taxon>
    </lineage>
</organism>
<evidence type="ECO:0000313" key="2">
    <source>
        <dbReference type="Proteomes" id="UP000269945"/>
    </source>
</evidence>
<dbReference type="EMBL" id="CYRY02016843">
    <property type="protein sequence ID" value="VCW91058.1"/>
    <property type="molecule type" value="Genomic_DNA"/>
</dbReference>
<protein>
    <submittedName>
        <fullName evidence="1">Uncharacterized protein</fullName>
    </submittedName>
</protein>
<proteinExistence type="predicted"/>
<evidence type="ECO:0000313" key="1">
    <source>
        <dbReference type="EMBL" id="VCW91058.1"/>
    </source>
</evidence>
<comment type="caution">
    <text evidence="1">The sequence shown here is derived from an EMBL/GenBank/DDBJ whole genome shotgun (WGS) entry which is preliminary data.</text>
</comment>
<dbReference type="Proteomes" id="UP000269945">
    <property type="component" value="Unassembled WGS sequence"/>
</dbReference>